<evidence type="ECO:0000259" key="10">
    <source>
        <dbReference type="PROSITE" id="PS50862"/>
    </source>
</evidence>
<feature type="binding site" evidence="9">
    <location>
        <position position="364"/>
    </location>
    <ligand>
        <name>L-aspartate</name>
        <dbReference type="ChEBI" id="CHEBI:29991"/>
    </ligand>
</feature>
<evidence type="ECO:0000256" key="8">
    <source>
        <dbReference type="ARBA" id="ARBA00023146"/>
    </source>
</evidence>
<feature type="binding site" evidence="9">
    <location>
        <begin position="210"/>
        <end position="212"/>
    </location>
    <ligand>
        <name>ATP</name>
        <dbReference type="ChEBI" id="CHEBI:30616"/>
    </ligand>
</feature>
<feature type="region of interest" description="Aspartate" evidence="9">
    <location>
        <begin position="188"/>
        <end position="191"/>
    </location>
</feature>
<evidence type="ECO:0000256" key="3">
    <source>
        <dbReference type="ARBA" id="ARBA00022490"/>
    </source>
</evidence>
<keyword evidence="4 9" id="KW-0436">Ligase</keyword>
<dbReference type="GO" id="GO:0004815">
    <property type="term" value="F:aspartate-tRNA ligase activity"/>
    <property type="evidence" value="ECO:0007669"/>
    <property type="project" value="UniProtKB-UniRule"/>
</dbReference>
<feature type="binding site" evidence="9">
    <location>
        <position position="360"/>
    </location>
    <ligand>
        <name>L-aspartate</name>
        <dbReference type="ChEBI" id="CHEBI:29991"/>
    </ligand>
</feature>
<dbReference type="InterPro" id="IPR045864">
    <property type="entry name" value="aa-tRNA-synth_II/BPL/LPL"/>
</dbReference>
<dbReference type="NCBIfam" id="NF003483">
    <property type="entry name" value="PRK05159.1"/>
    <property type="match status" value="1"/>
</dbReference>
<dbReference type="Gene3D" id="3.30.930.10">
    <property type="entry name" value="Bira Bifunctional Protein, Domain 2"/>
    <property type="match status" value="1"/>
</dbReference>
<dbReference type="PANTHER" id="PTHR43450">
    <property type="entry name" value="ASPARTYL-TRNA SYNTHETASE"/>
    <property type="match status" value="1"/>
</dbReference>
<comment type="subunit">
    <text evidence="9">Homodimer.</text>
</comment>
<dbReference type="AlphaFoldDB" id="A0A7V3PTJ7"/>
<accession>A0A7V3PTJ7</accession>
<comment type="caution">
    <text evidence="9">Lacks conserved residue(s) required for the propagation of feature annotation.</text>
</comment>
<dbReference type="GO" id="GO:0003723">
    <property type="term" value="F:RNA binding"/>
    <property type="evidence" value="ECO:0007669"/>
    <property type="project" value="TreeGrafter"/>
</dbReference>
<gene>
    <name evidence="9 11" type="primary">aspS</name>
    <name evidence="11" type="ORF">ENX16_03645</name>
</gene>
<dbReference type="EMBL" id="DTMZ01000082">
    <property type="protein sequence ID" value="HGD13153.1"/>
    <property type="molecule type" value="Genomic_DNA"/>
</dbReference>
<dbReference type="SUPFAM" id="SSF55681">
    <property type="entry name" value="Class II aaRS and biotin synthetases"/>
    <property type="match status" value="1"/>
</dbReference>
<dbReference type="PANTHER" id="PTHR43450:SF1">
    <property type="entry name" value="ASPARTATE--TRNA LIGASE, CYTOPLASMIC"/>
    <property type="match status" value="1"/>
</dbReference>
<dbReference type="GO" id="GO:0005524">
    <property type="term" value="F:ATP binding"/>
    <property type="evidence" value="ECO:0007669"/>
    <property type="project" value="UniProtKB-UniRule"/>
</dbReference>
<feature type="binding site" evidence="9">
    <location>
        <begin position="405"/>
        <end position="408"/>
    </location>
    <ligand>
        <name>ATP</name>
        <dbReference type="ChEBI" id="CHEBI:30616"/>
    </ligand>
</feature>
<dbReference type="GO" id="GO:0006422">
    <property type="term" value="P:aspartyl-tRNA aminoacylation"/>
    <property type="evidence" value="ECO:0007669"/>
    <property type="project" value="UniProtKB-UniRule"/>
</dbReference>
<evidence type="ECO:0000256" key="2">
    <source>
        <dbReference type="ARBA" id="ARBA00005312"/>
    </source>
</evidence>
<dbReference type="InterPro" id="IPR012340">
    <property type="entry name" value="NA-bd_OB-fold"/>
</dbReference>
<keyword evidence="8 9" id="KW-0030">Aminoacyl-tRNA synthetase</keyword>
<evidence type="ECO:0000256" key="7">
    <source>
        <dbReference type="ARBA" id="ARBA00022917"/>
    </source>
</evidence>
<dbReference type="InterPro" id="IPR006195">
    <property type="entry name" value="aa-tRNA-synth_II"/>
</dbReference>
<dbReference type="InterPro" id="IPR004364">
    <property type="entry name" value="Aa-tRNA-synt_II"/>
</dbReference>
<evidence type="ECO:0000313" key="11">
    <source>
        <dbReference type="EMBL" id="HGD13153.1"/>
    </source>
</evidence>
<feature type="binding site" evidence="9">
    <location>
        <position position="210"/>
    </location>
    <ligand>
        <name>L-aspartate</name>
        <dbReference type="ChEBI" id="CHEBI:29991"/>
    </ligand>
</feature>
<comment type="catalytic activity">
    <reaction evidence="9">
        <text>tRNA(Asp) + L-aspartate + ATP = L-aspartyl-tRNA(Asp) + AMP + diphosphate</text>
        <dbReference type="Rhea" id="RHEA:19649"/>
        <dbReference type="Rhea" id="RHEA-COMP:9660"/>
        <dbReference type="Rhea" id="RHEA-COMP:9678"/>
        <dbReference type="ChEBI" id="CHEBI:29991"/>
        <dbReference type="ChEBI" id="CHEBI:30616"/>
        <dbReference type="ChEBI" id="CHEBI:33019"/>
        <dbReference type="ChEBI" id="CHEBI:78442"/>
        <dbReference type="ChEBI" id="CHEBI:78516"/>
        <dbReference type="ChEBI" id="CHEBI:456215"/>
        <dbReference type="EC" id="6.1.1.12"/>
    </reaction>
</comment>
<dbReference type="GO" id="GO:0005829">
    <property type="term" value="C:cytosol"/>
    <property type="evidence" value="ECO:0007669"/>
    <property type="project" value="TreeGrafter"/>
</dbReference>
<dbReference type="InterPro" id="IPR004523">
    <property type="entry name" value="Asp-tRNA_synthase_2"/>
</dbReference>
<comment type="subcellular location">
    <subcellularLocation>
        <location evidence="1 9">Cytoplasm</location>
    </subcellularLocation>
</comment>
<dbReference type="GO" id="GO:0017101">
    <property type="term" value="C:aminoacyl-tRNA synthetase multienzyme complex"/>
    <property type="evidence" value="ECO:0007669"/>
    <property type="project" value="TreeGrafter"/>
</dbReference>
<dbReference type="NCBIfam" id="TIGR00458">
    <property type="entry name" value="aspS_nondisc"/>
    <property type="match status" value="1"/>
</dbReference>
<organism evidence="11">
    <name type="scientific">candidate division WOR-3 bacterium</name>
    <dbReference type="NCBI Taxonomy" id="2052148"/>
    <lineage>
        <taxon>Bacteria</taxon>
        <taxon>Bacteria division WOR-3</taxon>
    </lineage>
</organism>
<reference evidence="11" key="1">
    <citation type="journal article" date="2020" name="mSystems">
        <title>Genome- and Community-Level Interaction Insights into Carbon Utilization and Element Cycling Functions of Hydrothermarchaeota in Hydrothermal Sediment.</title>
        <authorList>
            <person name="Zhou Z."/>
            <person name="Liu Y."/>
            <person name="Xu W."/>
            <person name="Pan J."/>
            <person name="Luo Z.H."/>
            <person name="Li M."/>
        </authorList>
    </citation>
    <scope>NUCLEOTIDE SEQUENCE [LARGE SCALE GENOMIC DNA]</scope>
    <source>
        <strain evidence="11">SpSt-914</strain>
    </source>
</reference>
<dbReference type="FunFam" id="3.30.930.10:FF:000038">
    <property type="entry name" value="Aspartate--tRNA ligase"/>
    <property type="match status" value="1"/>
</dbReference>
<evidence type="ECO:0000256" key="6">
    <source>
        <dbReference type="ARBA" id="ARBA00022840"/>
    </source>
</evidence>
<evidence type="ECO:0000256" key="9">
    <source>
        <dbReference type="HAMAP-Rule" id="MF_02075"/>
    </source>
</evidence>
<feature type="domain" description="Aminoacyl-transfer RNA synthetases class-II family profile" evidence="10">
    <location>
        <begin position="133"/>
        <end position="434"/>
    </location>
</feature>
<feature type="binding site" evidence="9">
    <location>
        <position position="357"/>
    </location>
    <ligand>
        <name>ATP</name>
        <dbReference type="ChEBI" id="CHEBI:30616"/>
    </ligand>
</feature>
<name>A0A7V3PTJ7_UNCW3</name>
<dbReference type="SUPFAM" id="SSF50249">
    <property type="entry name" value="Nucleic acid-binding proteins"/>
    <property type="match status" value="1"/>
</dbReference>
<comment type="similarity">
    <text evidence="2 9">Belongs to the class-II aminoacyl-tRNA synthetase family. Type 2 subfamily.</text>
</comment>
<evidence type="ECO:0000256" key="1">
    <source>
        <dbReference type="ARBA" id="ARBA00004496"/>
    </source>
</evidence>
<dbReference type="PRINTS" id="PR01042">
    <property type="entry name" value="TRNASYNTHASP"/>
</dbReference>
<dbReference type="EC" id="6.1.1.12" evidence="9"/>
<dbReference type="Gene3D" id="2.40.50.140">
    <property type="entry name" value="Nucleic acid-binding proteins"/>
    <property type="match status" value="1"/>
</dbReference>
<sequence length="434" mass="50060">MERTLARDLPNHIGEEVRLLGWVHHIRKLGKISFVLVRDRTGVAQAVTGEPERFGLDEIQRESIVEVRGRVKPEPQARQGCELELGSIQVLVKPVAALPFEVSRSKEKLNLKLDMILDHRAFALRNLEIGAVFRVQAEIIRSFEEFLRAEGFLQVHTSKIVAAGTEGGTALFPIQYFEQKAYLAQSPQFYKQMLVGAGYERVFEVGFVYRAEDHATSRHINEYLSLDYEMGFIDSFLDVTRLEERLLGRMIENLSQNCAEDLKLLQARLPEIKPIPYLHFRDALAVLAKDYGRDVSGMGDLDPEGERQLCDYAQKVYGSEFIFITHYPRRTRPFYTMWDQNDPEYTFGFDLLFRGLEVTTGSQRIHNYDMLIENIRHFGLKPENFEFYLEIFKYAVPPHGGLAIGAERLTQQFLGLANIREASFFPRDRFRLTP</sequence>
<evidence type="ECO:0000256" key="5">
    <source>
        <dbReference type="ARBA" id="ARBA00022741"/>
    </source>
</evidence>
<dbReference type="PROSITE" id="PS50862">
    <property type="entry name" value="AA_TRNA_LIGASE_II"/>
    <property type="match status" value="1"/>
</dbReference>
<keyword evidence="3 9" id="KW-0963">Cytoplasm</keyword>
<dbReference type="InterPro" id="IPR004365">
    <property type="entry name" value="NA-bd_OB_tRNA"/>
</dbReference>
<evidence type="ECO:0000256" key="4">
    <source>
        <dbReference type="ARBA" id="ARBA00022598"/>
    </source>
</evidence>
<dbReference type="Pfam" id="PF01336">
    <property type="entry name" value="tRNA_anti-codon"/>
    <property type="match status" value="1"/>
</dbReference>
<dbReference type="InterPro" id="IPR002312">
    <property type="entry name" value="Asp/Asn-tRNA-synth_IIb"/>
</dbReference>
<proteinExistence type="inferred from homology"/>
<dbReference type="HAMAP" id="MF_02075">
    <property type="entry name" value="Asp_tRNA_synth_type2"/>
    <property type="match status" value="1"/>
</dbReference>
<keyword evidence="6 9" id="KW-0067">ATP-binding</keyword>
<dbReference type="Pfam" id="PF00152">
    <property type="entry name" value="tRNA-synt_2"/>
    <property type="match status" value="1"/>
</dbReference>
<comment type="caution">
    <text evidence="11">The sequence shown here is derived from an EMBL/GenBank/DDBJ whole genome shotgun (WGS) entry which is preliminary data.</text>
</comment>
<keyword evidence="7 9" id="KW-0648">Protein biosynthesis</keyword>
<comment type="function">
    <text evidence="9">Catalyzes the attachment of L-aspartate to tRNA(Asp) in a two-step reaction: L-aspartate is first activated by ATP to form Asp-AMP and then transferred to the acceptor end of tRNA(Asp).</text>
</comment>
<keyword evidence="5 9" id="KW-0547">Nucleotide-binding</keyword>
<protein>
    <recommendedName>
        <fullName evidence="9">Aspartate--tRNA ligase</fullName>
        <ecNumber evidence="9">6.1.1.12</ecNumber>
    </recommendedName>
    <alternativeName>
        <fullName evidence="9">Aspartyl-tRNA synthetase</fullName>
        <shortName evidence="9">AspRS</shortName>
    </alternativeName>
</protein>
<feature type="binding site" evidence="9">
    <location>
        <position position="166"/>
    </location>
    <ligand>
        <name>L-aspartate</name>
        <dbReference type="ChEBI" id="CHEBI:29991"/>
    </ligand>
</feature>